<sequence>MQAPEAGFIPPGRGCCSRVRTVVAGPTRGMLGFCSNLNSFFCSSSSSCSNVLRFLPNKEANNYKRVGFARAGGGGSIPSLPIRDPLPIGQEISPNGRVMIFITRPRETLP</sequence>
<reference evidence="1" key="2">
    <citation type="submission" date="2015-06" db="UniProtKB">
        <authorList>
            <consortium name="EnsemblPlants"/>
        </authorList>
    </citation>
    <scope>IDENTIFICATION</scope>
    <source>
        <strain evidence="1">DM1-3 516 R44</strain>
    </source>
</reference>
<reference evidence="2" key="1">
    <citation type="journal article" date="2011" name="Nature">
        <title>Genome sequence and analysis of the tuber crop potato.</title>
        <authorList>
            <consortium name="The Potato Genome Sequencing Consortium"/>
        </authorList>
    </citation>
    <scope>NUCLEOTIDE SEQUENCE [LARGE SCALE GENOMIC DNA]</scope>
    <source>
        <strain evidence="2">cv. DM1-3 516 R44</strain>
    </source>
</reference>
<protein>
    <submittedName>
        <fullName evidence="1">Uncharacterized protein</fullName>
    </submittedName>
</protein>
<name>M1DM13_SOLTU</name>
<dbReference type="HOGENOM" id="CLU_2175546_0_0_1"/>
<dbReference type="AlphaFoldDB" id="M1DM13"/>
<dbReference type="PaxDb" id="4113-PGSC0003DMT400091174"/>
<dbReference type="EnsemblPlants" id="PGSC0003DMT400091174">
    <property type="protein sequence ID" value="PGSC0003DMT400091174"/>
    <property type="gene ID" value="PGSC0003DMG400040745"/>
</dbReference>
<proteinExistence type="predicted"/>
<dbReference type="Gramene" id="PGSC0003DMT400091174">
    <property type="protein sequence ID" value="PGSC0003DMT400091174"/>
    <property type="gene ID" value="PGSC0003DMG400040745"/>
</dbReference>
<evidence type="ECO:0000313" key="1">
    <source>
        <dbReference type="EnsemblPlants" id="PGSC0003DMT400091174"/>
    </source>
</evidence>
<accession>M1DM13</accession>
<dbReference type="InParanoid" id="M1DM13"/>
<evidence type="ECO:0000313" key="2">
    <source>
        <dbReference type="Proteomes" id="UP000011115"/>
    </source>
</evidence>
<organism evidence="1 2">
    <name type="scientific">Solanum tuberosum</name>
    <name type="common">Potato</name>
    <dbReference type="NCBI Taxonomy" id="4113"/>
    <lineage>
        <taxon>Eukaryota</taxon>
        <taxon>Viridiplantae</taxon>
        <taxon>Streptophyta</taxon>
        <taxon>Embryophyta</taxon>
        <taxon>Tracheophyta</taxon>
        <taxon>Spermatophyta</taxon>
        <taxon>Magnoliopsida</taxon>
        <taxon>eudicotyledons</taxon>
        <taxon>Gunneridae</taxon>
        <taxon>Pentapetalae</taxon>
        <taxon>asterids</taxon>
        <taxon>lamiids</taxon>
        <taxon>Solanales</taxon>
        <taxon>Solanaceae</taxon>
        <taxon>Solanoideae</taxon>
        <taxon>Solaneae</taxon>
        <taxon>Solanum</taxon>
    </lineage>
</organism>
<keyword evidence="2" id="KW-1185">Reference proteome</keyword>
<dbReference type="Proteomes" id="UP000011115">
    <property type="component" value="Unassembled WGS sequence"/>
</dbReference>